<accession>A0A6I4TQM5</accession>
<feature type="region of interest" description="Disordered" evidence="1">
    <location>
        <begin position="1"/>
        <end position="44"/>
    </location>
</feature>
<reference evidence="2 3" key="1">
    <citation type="submission" date="2019-12" db="EMBL/GenBank/DDBJ databases">
        <title>Genomic-based taxomic classification of the family Erythrobacteraceae.</title>
        <authorList>
            <person name="Xu L."/>
        </authorList>
    </citation>
    <scope>NUCLEOTIDE SEQUENCE [LARGE SCALE GENOMIC DNA]</scope>
    <source>
        <strain evidence="2 3">S36</strain>
    </source>
</reference>
<evidence type="ECO:0000256" key="1">
    <source>
        <dbReference type="SAM" id="MobiDB-lite"/>
    </source>
</evidence>
<dbReference type="AlphaFoldDB" id="A0A6I4TQM5"/>
<proteinExistence type="predicted"/>
<organism evidence="2 3">
    <name type="scientific">Croceibacterium xixiisoli</name>
    <dbReference type="NCBI Taxonomy" id="1476466"/>
    <lineage>
        <taxon>Bacteria</taxon>
        <taxon>Pseudomonadati</taxon>
        <taxon>Pseudomonadota</taxon>
        <taxon>Alphaproteobacteria</taxon>
        <taxon>Sphingomonadales</taxon>
        <taxon>Erythrobacteraceae</taxon>
        <taxon>Croceibacterium</taxon>
    </lineage>
</organism>
<dbReference type="Proteomes" id="UP000469430">
    <property type="component" value="Unassembled WGS sequence"/>
</dbReference>
<gene>
    <name evidence="2" type="ORF">GRI97_04145</name>
</gene>
<sequence>MQTDNNPMTSPAVRGPDMSCKAQAKRRCARGLHNPKGSYPDAHNADLKRLLPPLRVPAGAHPYVTQLVLYRRAGLMG</sequence>
<keyword evidence="3" id="KW-1185">Reference proteome</keyword>
<dbReference type="EMBL" id="WTYJ01000001">
    <property type="protein sequence ID" value="MXO98176.1"/>
    <property type="molecule type" value="Genomic_DNA"/>
</dbReference>
<comment type="caution">
    <text evidence="2">The sequence shown here is derived from an EMBL/GenBank/DDBJ whole genome shotgun (WGS) entry which is preliminary data.</text>
</comment>
<evidence type="ECO:0000313" key="3">
    <source>
        <dbReference type="Proteomes" id="UP000469430"/>
    </source>
</evidence>
<dbReference type="RefSeq" id="WP_161389838.1">
    <property type="nucleotide sequence ID" value="NZ_JBHSCP010000001.1"/>
</dbReference>
<name>A0A6I4TQM5_9SPHN</name>
<protein>
    <submittedName>
        <fullName evidence="2">Uncharacterized protein</fullName>
    </submittedName>
</protein>
<evidence type="ECO:0000313" key="2">
    <source>
        <dbReference type="EMBL" id="MXO98176.1"/>
    </source>
</evidence>